<comment type="caution">
    <text evidence="2">The sequence shown here is derived from an EMBL/GenBank/DDBJ whole genome shotgun (WGS) entry which is preliminary data.</text>
</comment>
<feature type="signal peptide" evidence="1">
    <location>
        <begin position="1"/>
        <end position="17"/>
    </location>
</feature>
<dbReference type="Proteomes" id="UP000813444">
    <property type="component" value="Unassembled WGS sequence"/>
</dbReference>
<evidence type="ECO:0000256" key="1">
    <source>
        <dbReference type="SAM" id="SignalP"/>
    </source>
</evidence>
<reference evidence="2" key="1">
    <citation type="journal article" date="2021" name="Nat. Commun.">
        <title>Genetic determinants of endophytism in the Arabidopsis root mycobiome.</title>
        <authorList>
            <person name="Mesny F."/>
            <person name="Miyauchi S."/>
            <person name="Thiergart T."/>
            <person name="Pickel B."/>
            <person name="Atanasova L."/>
            <person name="Karlsson M."/>
            <person name="Huettel B."/>
            <person name="Barry K.W."/>
            <person name="Haridas S."/>
            <person name="Chen C."/>
            <person name="Bauer D."/>
            <person name="Andreopoulos W."/>
            <person name="Pangilinan J."/>
            <person name="LaButti K."/>
            <person name="Riley R."/>
            <person name="Lipzen A."/>
            <person name="Clum A."/>
            <person name="Drula E."/>
            <person name="Henrissat B."/>
            <person name="Kohler A."/>
            <person name="Grigoriev I.V."/>
            <person name="Martin F.M."/>
            <person name="Hacquard S."/>
        </authorList>
    </citation>
    <scope>NUCLEOTIDE SEQUENCE</scope>
    <source>
        <strain evidence="2">MPI-CAGE-CH-0235</strain>
    </source>
</reference>
<dbReference type="AlphaFoldDB" id="A0A8K0WTZ4"/>
<feature type="chain" id="PRO_5035440544" evidence="1">
    <location>
        <begin position="18"/>
        <end position="251"/>
    </location>
</feature>
<keyword evidence="1" id="KW-0732">Signal</keyword>
<dbReference type="EMBL" id="JAGPNK010000003">
    <property type="protein sequence ID" value="KAH7324184.1"/>
    <property type="molecule type" value="Genomic_DNA"/>
</dbReference>
<evidence type="ECO:0000313" key="2">
    <source>
        <dbReference type="EMBL" id="KAH7324184.1"/>
    </source>
</evidence>
<proteinExistence type="predicted"/>
<accession>A0A8K0WTZ4</accession>
<keyword evidence="3" id="KW-1185">Reference proteome</keyword>
<gene>
    <name evidence="2" type="ORF">B0I35DRAFT_157334</name>
</gene>
<name>A0A8K0WTZ4_9HYPO</name>
<protein>
    <submittedName>
        <fullName evidence="2">Uncharacterized protein</fullName>
    </submittedName>
</protein>
<organism evidence="2 3">
    <name type="scientific">Stachybotrys elegans</name>
    <dbReference type="NCBI Taxonomy" id="80388"/>
    <lineage>
        <taxon>Eukaryota</taxon>
        <taxon>Fungi</taxon>
        <taxon>Dikarya</taxon>
        <taxon>Ascomycota</taxon>
        <taxon>Pezizomycotina</taxon>
        <taxon>Sordariomycetes</taxon>
        <taxon>Hypocreomycetidae</taxon>
        <taxon>Hypocreales</taxon>
        <taxon>Stachybotryaceae</taxon>
        <taxon>Stachybotrys</taxon>
    </lineage>
</organism>
<sequence length="251" mass="27597">MFFRTTLLALAASSAFAAPPTSRSSQDISVELTGEGVPTWKAIGFRADRAGEVTSERNPGPFSQVKIFFSDSIKKEYPGIENEYRCALEDSEGNRIIVTRGNNIDFNFGDNGNPNAWTLRDGPFHDVKIKCNPEFKKISPLEVNTIRVNLLDEETGLARHVVFDAHLISNHIAAHAIGKFRTVQLVLGPGVDNQKFRCQLTGPHGEVVLVDRGNNKNKETFGDGNKGPWKLDAAGDGIAEVNKVTCDPRFE</sequence>
<evidence type="ECO:0000313" key="3">
    <source>
        <dbReference type="Proteomes" id="UP000813444"/>
    </source>
</evidence>
<dbReference type="OrthoDB" id="4746351at2759"/>